<gene>
    <name evidence="19" type="ORF">C7438_1530</name>
</gene>
<reference evidence="19 20" key="1">
    <citation type="submission" date="2018-10" db="EMBL/GenBank/DDBJ databases">
        <title>Genomic Encyclopedia of Type Strains, Phase IV (KMG-IV): sequencing the most valuable type-strain genomes for metagenomic binning, comparative biology and taxonomic classification.</title>
        <authorList>
            <person name="Goeker M."/>
        </authorList>
    </citation>
    <scope>NUCLEOTIDE SEQUENCE [LARGE SCALE GENOMIC DNA]</scope>
    <source>
        <strain evidence="19 20">DSM 22653</strain>
    </source>
</reference>
<dbReference type="InterPro" id="IPR012338">
    <property type="entry name" value="Beta-lactam/transpept-like"/>
</dbReference>
<dbReference type="Gene3D" id="3.40.710.10">
    <property type="entry name" value="DD-peptidase/beta-lactamase superfamily"/>
    <property type="match status" value="1"/>
</dbReference>
<comment type="caution">
    <text evidence="19">The sequence shown here is derived from an EMBL/GenBank/DDBJ whole genome shotgun (WGS) entry which is preliminary data.</text>
</comment>
<dbReference type="UniPathway" id="UPA00219"/>
<evidence type="ECO:0000256" key="11">
    <source>
        <dbReference type="ARBA" id="ARBA00022984"/>
    </source>
</evidence>
<evidence type="ECO:0000256" key="3">
    <source>
        <dbReference type="ARBA" id="ARBA00007739"/>
    </source>
</evidence>
<dbReference type="Proteomes" id="UP000267019">
    <property type="component" value="Unassembled WGS sequence"/>
</dbReference>
<dbReference type="FunFam" id="1.10.3810.10:FF:000001">
    <property type="entry name" value="Penicillin-binding protein 1A"/>
    <property type="match status" value="1"/>
</dbReference>
<dbReference type="Gene3D" id="1.10.3810.10">
    <property type="entry name" value="Biosynthetic peptidoglycan transglycosylase-like"/>
    <property type="match status" value="1"/>
</dbReference>
<evidence type="ECO:0000256" key="5">
    <source>
        <dbReference type="ARBA" id="ARBA00022645"/>
    </source>
</evidence>
<feature type="domain" description="Penicillin-binding protein transpeptidase" evidence="17">
    <location>
        <begin position="315"/>
        <end position="550"/>
    </location>
</feature>
<evidence type="ECO:0000256" key="4">
    <source>
        <dbReference type="ARBA" id="ARBA00022475"/>
    </source>
</evidence>
<dbReference type="GO" id="GO:0008360">
    <property type="term" value="P:regulation of cell shape"/>
    <property type="evidence" value="ECO:0007669"/>
    <property type="project" value="UniProtKB-KW"/>
</dbReference>
<dbReference type="AlphaFoldDB" id="A0A660L0D2"/>
<dbReference type="Pfam" id="PF00912">
    <property type="entry name" value="Transgly"/>
    <property type="match status" value="1"/>
</dbReference>
<dbReference type="InterPro" id="IPR001264">
    <property type="entry name" value="Glyco_trans_51"/>
</dbReference>
<sequence>MWRQIAHVFFILIVLLVAGTTALAVLVILTPLPYEPREEIHHPTLLYDAKGQAFSPLGGNIFQIPLRKEDIPPLVKAATLAVEDRRFYRHLGVDPLRLLKALYVNARTGEIREGGSTISQQLARNLYLSHERTWTRKFKELVYALRLEQRLSKEEILGLYLNTIYYGNGAYGIEAAAERYFGKAAKDLSPAEVSFLVGLPKGPTLYDPYRHFERARQRQREVLDAMVAAGVLTEDEAARAWKEEIRLLPHPEEARTAPYFARQVETWLEETLGIDEGTARRAGLKVYTTLDPQAQAAAEEAVRRHIPPDADLEAAVVVADPRTGAVLALVGGKDFAKSQLDRTRAPRQPGSTFKPFVYLTALEEGYTPLTLGPSREKTFVQADGTPYTPKNYGDRYANADVPLAYAIQTSDNVYAVDTISRLGPERVAVRARDVGIAEPLLPVLSLALGTSEVSPWSLTQAYATLAAGGVYRPLYLVERVETADGRLLYAHRPEERRVAGQDTVYVLTHLLERVLDEGGTGHLVAARLKRPAAAKTGTTAVDGWMAGYTPFRVVVARVGYDQERTLDNREAALAKFIWADTLEGASHDLPPEDFTPPPGVTFLSVDLRSGWNTGRFTEGSTRLAFVRGSEPTLLPAAKPTPPSPEGPSLWERLKDLWPRVLP</sequence>
<dbReference type="NCBIfam" id="TIGR02074">
    <property type="entry name" value="PBP_1a_fam"/>
    <property type="match status" value="1"/>
</dbReference>
<accession>A0A660L0D2</accession>
<evidence type="ECO:0000256" key="7">
    <source>
        <dbReference type="ARBA" id="ARBA00022676"/>
    </source>
</evidence>
<keyword evidence="7" id="KW-0328">Glycosyltransferase</keyword>
<dbReference type="GO" id="GO:0008658">
    <property type="term" value="F:penicillin binding"/>
    <property type="evidence" value="ECO:0007669"/>
    <property type="project" value="InterPro"/>
</dbReference>
<dbReference type="RefSeq" id="WP_121444774.1">
    <property type="nucleotide sequence ID" value="NZ_RBIJ01000005.1"/>
</dbReference>
<evidence type="ECO:0000259" key="17">
    <source>
        <dbReference type="Pfam" id="PF00905"/>
    </source>
</evidence>
<comment type="catalytic activity">
    <reaction evidence="16">
        <text>[GlcNAc-(1-&gt;4)-Mur2Ac(oyl-L-Ala-gamma-D-Glu-L-Lys-D-Ala-D-Ala)](n)-di-trans,octa-cis-undecaprenyl diphosphate + beta-D-GlcNAc-(1-&gt;4)-Mur2Ac(oyl-L-Ala-gamma-D-Glu-L-Lys-D-Ala-D-Ala)-di-trans,octa-cis-undecaprenyl diphosphate = [GlcNAc-(1-&gt;4)-Mur2Ac(oyl-L-Ala-gamma-D-Glu-L-Lys-D-Ala-D-Ala)](n+1)-di-trans,octa-cis-undecaprenyl diphosphate + di-trans,octa-cis-undecaprenyl diphosphate + H(+)</text>
        <dbReference type="Rhea" id="RHEA:23708"/>
        <dbReference type="Rhea" id="RHEA-COMP:9602"/>
        <dbReference type="Rhea" id="RHEA-COMP:9603"/>
        <dbReference type="ChEBI" id="CHEBI:15378"/>
        <dbReference type="ChEBI" id="CHEBI:58405"/>
        <dbReference type="ChEBI" id="CHEBI:60033"/>
        <dbReference type="ChEBI" id="CHEBI:78435"/>
        <dbReference type="EC" id="2.4.99.28"/>
    </reaction>
</comment>
<evidence type="ECO:0000256" key="9">
    <source>
        <dbReference type="ARBA" id="ARBA00022801"/>
    </source>
</evidence>
<keyword evidence="10" id="KW-0133">Cell shape</keyword>
<evidence type="ECO:0000313" key="20">
    <source>
        <dbReference type="Proteomes" id="UP000267019"/>
    </source>
</evidence>
<keyword evidence="9" id="KW-0378">Hydrolase</keyword>
<protein>
    <submittedName>
        <fullName evidence="19">1A family penicillin-binding protein</fullName>
    </submittedName>
</protein>
<keyword evidence="8" id="KW-0808">Transferase</keyword>
<evidence type="ECO:0000256" key="14">
    <source>
        <dbReference type="ARBA" id="ARBA00023316"/>
    </source>
</evidence>
<keyword evidence="11" id="KW-0573">Peptidoglycan synthesis</keyword>
<comment type="catalytic activity">
    <reaction evidence="15">
        <text>Preferential cleavage: (Ac)2-L-Lys-D-Ala-|-D-Ala. Also transpeptidation of peptidyl-alanyl moieties that are N-acyl substituents of D-alanine.</text>
        <dbReference type="EC" id="3.4.16.4"/>
    </reaction>
</comment>
<keyword evidence="4" id="KW-1003">Cell membrane</keyword>
<comment type="similarity">
    <text evidence="2">In the C-terminal section; belongs to the transpeptidase family.</text>
</comment>
<dbReference type="GO" id="GO:0006508">
    <property type="term" value="P:proteolysis"/>
    <property type="evidence" value="ECO:0007669"/>
    <property type="project" value="UniProtKB-KW"/>
</dbReference>
<organism evidence="19 20">
    <name type="scientific">Brockia lithotrophica</name>
    <dbReference type="NCBI Taxonomy" id="933949"/>
    <lineage>
        <taxon>Bacteria</taxon>
        <taxon>Bacillati</taxon>
        <taxon>Bacillota</taxon>
        <taxon>Bacilli</taxon>
        <taxon>Bacillales</taxon>
        <taxon>Bacillales Family X. Incertae Sedis</taxon>
        <taxon>Brockia</taxon>
    </lineage>
</organism>
<dbReference type="GO" id="GO:0005886">
    <property type="term" value="C:plasma membrane"/>
    <property type="evidence" value="ECO:0007669"/>
    <property type="project" value="UniProtKB-SubCell"/>
</dbReference>
<evidence type="ECO:0000259" key="18">
    <source>
        <dbReference type="Pfam" id="PF00912"/>
    </source>
</evidence>
<evidence type="ECO:0000256" key="6">
    <source>
        <dbReference type="ARBA" id="ARBA00022670"/>
    </source>
</evidence>
<keyword evidence="12" id="KW-0472">Membrane</keyword>
<dbReference type="EMBL" id="RBIJ01000005">
    <property type="protein sequence ID" value="RKQ83870.1"/>
    <property type="molecule type" value="Genomic_DNA"/>
</dbReference>
<dbReference type="GO" id="GO:0030288">
    <property type="term" value="C:outer membrane-bounded periplasmic space"/>
    <property type="evidence" value="ECO:0007669"/>
    <property type="project" value="TreeGrafter"/>
</dbReference>
<dbReference type="PANTHER" id="PTHR32282">
    <property type="entry name" value="BINDING PROTEIN TRANSPEPTIDASE, PUTATIVE-RELATED"/>
    <property type="match status" value="1"/>
</dbReference>
<evidence type="ECO:0000256" key="13">
    <source>
        <dbReference type="ARBA" id="ARBA00023268"/>
    </source>
</evidence>
<evidence type="ECO:0000256" key="2">
    <source>
        <dbReference type="ARBA" id="ARBA00007090"/>
    </source>
</evidence>
<evidence type="ECO:0000256" key="1">
    <source>
        <dbReference type="ARBA" id="ARBA00004236"/>
    </source>
</evidence>
<keyword evidence="13" id="KW-0511">Multifunctional enzyme</keyword>
<evidence type="ECO:0000313" key="19">
    <source>
        <dbReference type="EMBL" id="RKQ83870.1"/>
    </source>
</evidence>
<keyword evidence="20" id="KW-1185">Reference proteome</keyword>
<dbReference type="InterPro" id="IPR050396">
    <property type="entry name" value="Glycosyltr_51/Transpeptidase"/>
</dbReference>
<dbReference type="GO" id="GO:0009252">
    <property type="term" value="P:peptidoglycan biosynthetic process"/>
    <property type="evidence" value="ECO:0007669"/>
    <property type="project" value="UniProtKB-UniPathway"/>
</dbReference>
<dbReference type="SUPFAM" id="SSF53955">
    <property type="entry name" value="Lysozyme-like"/>
    <property type="match status" value="1"/>
</dbReference>
<evidence type="ECO:0000256" key="8">
    <source>
        <dbReference type="ARBA" id="ARBA00022679"/>
    </source>
</evidence>
<dbReference type="InterPro" id="IPR023346">
    <property type="entry name" value="Lysozyme-like_dom_sf"/>
</dbReference>
<dbReference type="GO" id="GO:0008955">
    <property type="term" value="F:peptidoglycan glycosyltransferase activity"/>
    <property type="evidence" value="ECO:0007669"/>
    <property type="project" value="UniProtKB-EC"/>
</dbReference>
<evidence type="ECO:0000256" key="15">
    <source>
        <dbReference type="ARBA" id="ARBA00034000"/>
    </source>
</evidence>
<dbReference type="GO" id="GO:0009002">
    <property type="term" value="F:serine-type D-Ala-D-Ala carboxypeptidase activity"/>
    <property type="evidence" value="ECO:0007669"/>
    <property type="project" value="UniProtKB-EC"/>
</dbReference>
<comment type="subcellular location">
    <subcellularLocation>
        <location evidence="1">Cell membrane</location>
    </subcellularLocation>
</comment>
<keyword evidence="5" id="KW-0121">Carboxypeptidase</keyword>
<evidence type="ECO:0000256" key="16">
    <source>
        <dbReference type="ARBA" id="ARBA00049902"/>
    </source>
</evidence>
<dbReference type="PANTHER" id="PTHR32282:SF11">
    <property type="entry name" value="PENICILLIN-BINDING PROTEIN 1B"/>
    <property type="match status" value="1"/>
</dbReference>
<dbReference type="Pfam" id="PF00905">
    <property type="entry name" value="Transpeptidase"/>
    <property type="match status" value="1"/>
</dbReference>
<name>A0A660L0D2_9BACL</name>
<dbReference type="InterPro" id="IPR001460">
    <property type="entry name" value="PCN-bd_Tpept"/>
</dbReference>
<dbReference type="SUPFAM" id="SSF56601">
    <property type="entry name" value="beta-lactamase/transpeptidase-like"/>
    <property type="match status" value="1"/>
</dbReference>
<keyword evidence="14" id="KW-0961">Cell wall biogenesis/degradation</keyword>
<dbReference type="InterPro" id="IPR036950">
    <property type="entry name" value="PBP_transglycosylase"/>
</dbReference>
<evidence type="ECO:0000256" key="10">
    <source>
        <dbReference type="ARBA" id="ARBA00022960"/>
    </source>
</evidence>
<evidence type="ECO:0000256" key="12">
    <source>
        <dbReference type="ARBA" id="ARBA00023136"/>
    </source>
</evidence>
<feature type="domain" description="Glycosyl transferase family 51" evidence="18">
    <location>
        <begin position="66"/>
        <end position="226"/>
    </location>
</feature>
<dbReference type="OrthoDB" id="9766909at2"/>
<proteinExistence type="inferred from homology"/>
<comment type="similarity">
    <text evidence="3">In the N-terminal section; belongs to the glycosyltransferase 51 family.</text>
</comment>
<keyword evidence="6" id="KW-0645">Protease</keyword>
<dbReference type="GO" id="GO:0071555">
    <property type="term" value="P:cell wall organization"/>
    <property type="evidence" value="ECO:0007669"/>
    <property type="project" value="UniProtKB-KW"/>
</dbReference>